<keyword evidence="3" id="KW-1185">Reference proteome</keyword>
<comment type="caution">
    <text evidence="2">The sequence shown here is derived from an EMBL/GenBank/DDBJ whole genome shotgun (WGS) entry which is preliminary data.</text>
</comment>
<evidence type="ECO:0000313" key="2">
    <source>
        <dbReference type="EMBL" id="MED6288691.1"/>
    </source>
</evidence>
<feature type="region of interest" description="Disordered" evidence="1">
    <location>
        <begin position="1"/>
        <end position="42"/>
    </location>
</feature>
<dbReference type="Proteomes" id="UP001352852">
    <property type="component" value="Unassembled WGS sequence"/>
</dbReference>
<reference evidence="2 3" key="1">
    <citation type="submission" date="2021-06" db="EMBL/GenBank/DDBJ databases">
        <authorList>
            <person name="Palmer J.M."/>
        </authorList>
    </citation>
    <scope>NUCLEOTIDE SEQUENCE [LARGE SCALE GENOMIC DNA]</scope>
    <source>
        <strain evidence="2 3">CL_MEX2019</strain>
        <tissue evidence="2">Muscle</tissue>
    </source>
</reference>
<gene>
    <name evidence="2" type="ORF">CHARACLAT_029134</name>
</gene>
<sequence length="100" mass="11337">MRNLYDETDGCHQAGASSGYPDTFGAPHNKNLKSGEHDIKSPSSEPVSFYLRGTVCVRWLKHKHSWLFEQNNCPKHTSNWSNLVVVKLLESPDVKLNKNL</sequence>
<name>A0ABU7EPH7_9TELE</name>
<organism evidence="2 3">
    <name type="scientific">Characodon lateralis</name>
    <dbReference type="NCBI Taxonomy" id="208331"/>
    <lineage>
        <taxon>Eukaryota</taxon>
        <taxon>Metazoa</taxon>
        <taxon>Chordata</taxon>
        <taxon>Craniata</taxon>
        <taxon>Vertebrata</taxon>
        <taxon>Euteleostomi</taxon>
        <taxon>Actinopterygii</taxon>
        <taxon>Neopterygii</taxon>
        <taxon>Teleostei</taxon>
        <taxon>Neoteleostei</taxon>
        <taxon>Acanthomorphata</taxon>
        <taxon>Ovalentaria</taxon>
        <taxon>Atherinomorphae</taxon>
        <taxon>Cyprinodontiformes</taxon>
        <taxon>Goodeidae</taxon>
        <taxon>Characodon</taxon>
    </lineage>
</organism>
<dbReference type="EMBL" id="JAHUTJ010061427">
    <property type="protein sequence ID" value="MED6288691.1"/>
    <property type="molecule type" value="Genomic_DNA"/>
</dbReference>
<proteinExistence type="predicted"/>
<evidence type="ECO:0000256" key="1">
    <source>
        <dbReference type="SAM" id="MobiDB-lite"/>
    </source>
</evidence>
<accession>A0ABU7EPH7</accession>
<evidence type="ECO:0000313" key="3">
    <source>
        <dbReference type="Proteomes" id="UP001352852"/>
    </source>
</evidence>
<protein>
    <submittedName>
        <fullName evidence="2">Uncharacterized protein</fullName>
    </submittedName>
</protein>